<dbReference type="CDD" id="cd11061">
    <property type="entry name" value="CYP67-like"/>
    <property type="match status" value="1"/>
</dbReference>
<keyword evidence="9" id="KW-0812">Transmembrane</keyword>
<dbReference type="Proteomes" id="UP000193067">
    <property type="component" value="Unassembled WGS sequence"/>
</dbReference>
<evidence type="ECO:0000313" key="10">
    <source>
        <dbReference type="EMBL" id="OSD05151.1"/>
    </source>
</evidence>
<dbReference type="InterPro" id="IPR001128">
    <property type="entry name" value="Cyt_P450"/>
</dbReference>
<evidence type="ECO:0000256" key="3">
    <source>
        <dbReference type="ARBA" id="ARBA00010617"/>
    </source>
</evidence>
<evidence type="ECO:0000256" key="4">
    <source>
        <dbReference type="ARBA" id="ARBA00022723"/>
    </source>
</evidence>
<comment type="cofactor">
    <cofactor evidence="1 8">
        <name>heme</name>
        <dbReference type="ChEBI" id="CHEBI:30413"/>
    </cofactor>
</comment>
<keyword evidence="6 8" id="KW-0408">Iron</keyword>
<evidence type="ECO:0000256" key="5">
    <source>
        <dbReference type="ARBA" id="ARBA00023002"/>
    </source>
</evidence>
<sequence>SHRELKRLETYSVSTHLLLICVPPFIGTSMLRHTLPLVQAALISFSAFLLTLIISTALYRLSPYHPPAAYRGPLGCKLSKFWMACLSVTGRQHLYLKRLHERYGDVVRIGPNELSFRDPSFLGAMLGVGGVPKGPQIAGRVLSITNVPFIGIMDPEVHSERRKPWARAFSATALKEYEPMVARRADQLVQVLEKQEKEVMLGKFFNYFAYDFMCDMAFGGGSELLRDGDENNVWHLIEDALRQVKLPTFTSHVPYLGPYFSQLPGVGATVGRLVSYSRALVQKRIEQGSHHKDIFHYLARFSSLIQRPHPPIQQLMDDGILAIVAGSDTTSSALTSLIHCLLSHPGTMKRLQTEIDEYYPAGENVFDTTHYRAMHYLTAVINETLRLYPPVPTGTQRRVPHRSQGVMLGSYSVAPGTAMFLHPYSLQRDPRNFFPFPEEFWPERWLVAAGHSTFADALARSPDANANVETTSFRHNESAFLPFSHGPANCVGKQLAMQEMRMVVCALIQKFELRLREGWDVDKYDEAFLDYFVTTRPDLPVTLRARI</sequence>
<dbReference type="GO" id="GO:0004497">
    <property type="term" value="F:monooxygenase activity"/>
    <property type="evidence" value="ECO:0007669"/>
    <property type="project" value="UniProtKB-KW"/>
</dbReference>
<dbReference type="PRINTS" id="PR00385">
    <property type="entry name" value="P450"/>
</dbReference>
<dbReference type="InterPro" id="IPR002401">
    <property type="entry name" value="Cyt_P450_E_grp-I"/>
</dbReference>
<evidence type="ECO:0000256" key="9">
    <source>
        <dbReference type="SAM" id="Phobius"/>
    </source>
</evidence>
<dbReference type="GO" id="GO:0016705">
    <property type="term" value="F:oxidoreductase activity, acting on paired donors, with incorporation or reduction of molecular oxygen"/>
    <property type="evidence" value="ECO:0007669"/>
    <property type="project" value="InterPro"/>
</dbReference>
<comment type="similarity">
    <text evidence="3">Belongs to the cytochrome P450 family.</text>
</comment>
<dbReference type="GO" id="GO:0020037">
    <property type="term" value="F:heme binding"/>
    <property type="evidence" value="ECO:0007669"/>
    <property type="project" value="InterPro"/>
</dbReference>
<name>A0A1Y2IY50_TRAC3</name>
<dbReference type="PANTHER" id="PTHR24305">
    <property type="entry name" value="CYTOCHROME P450"/>
    <property type="match status" value="1"/>
</dbReference>
<evidence type="ECO:0000313" key="11">
    <source>
        <dbReference type="Proteomes" id="UP000193067"/>
    </source>
</evidence>
<feature type="non-terminal residue" evidence="10">
    <location>
        <position position="1"/>
    </location>
</feature>
<dbReference type="AlphaFoldDB" id="A0A1Y2IY50"/>
<keyword evidence="9" id="KW-1133">Transmembrane helix</keyword>
<accession>A0A1Y2IY50</accession>
<dbReference type="STRING" id="1353009.A0A1Y2IY50"/>
<dbReference type="InterPro" id="IPR036396">
    <property type="entry name" value="Cyt_P450_sf"/>
</dbReference>
<proteinExistence type="inferred from homology"/>
<evidence type="ECO:0000256" key="8">
    <source>
        <dbReference type="PIRSR" id="PIRSR602401-1"/>
    </source>
</evidence>
<keyword evidence="4 8" id="KW-0479">Metal-binding</keyword>
<keyword evidence="7 10" id="KW-0503">Monooxygenase</keyword>
<evidence type="ECO:0000256" key="6">
    <source>
        <dbReference type="ARBA" id="ARBA00023004"/>
    </source>
</evidence>
<reference evidence="10 11" key="1">
    <citation type="journal article" date="2015" name="Biotechnol. Biofuels">
        <title>Enhanced degradation of softwood versus hardwood by the white-rot fungus Pycnoporus coccineus.</title>
        <authorList>
            <person name="Couturier M."/>
            <person name="Navarro D."/>
            <person name="Chevret D."/>
            <person name="Henrissat B."/>
            <person name="Piumi F."/>
            <person name="Ruiz-Duenas F.J."/>
            <person name="Martinez A.T."/>
            <person name="Grigoriev I.V."/>
            <person name="Riley R."/>
            <person name="Lipzen A."/>
            <person name="Berrin J.G."/>
            <person name="Master E.R."/>
            <person name="Rosso M.N."/>
        </authorList>
    </citation>
    <scope>NUCLEOTIDE SEQUENCE [LARGE SCALE GENOMIC DNA]</scope>
    <source>
        <strain evidence="10 11">BRFM310</strain>
    </source>
</reference>
<evidence type="ECO:0000256" key="2">
    <source>
        <dbReference type="ARBA" id="ARBA00005179"/>
    </source>
</evidence>
<dbReference type="PRINTS" id="PR00463">
    <property type="entry name" value="EP450I"/>
</dbReference>
<protein>
    <submittedName>
        <fullName evidence="10">High nitrogen upregulated cytochrome P450 monooxygenase 2</fullName>
    </submittedName>
</protein>
<keyword evidence="8" id="KW-0349">Heme</keyword>
<gene>
    <name evidence="10" type="ORF">PYCCODRAFT_1362943</name>
</gene>
<dbReference type="PANTHER" id="PTHR24305:SF187">
    <property type="entry name" value="P450, PUTATIVE (EUROFUNG)-RELATED"/>
    <property type="match status" value="1"/>
</dbReference>
<organism evidence="10 11">
    <name type="scientific">Trametes coccinea (strain BRFM310)</name>
    <name type="common">Pycnoporus coccineus</name>
    <dbReference type="NCBI Taxonomy" id="1353009"/>
    <lineage>
        <taxon>Eukaryota</taxon>
        <taxon>Fungi</taxon>
        <taxon>Dikarya</taxon>
        <taxon>Basidiomycota</taxon>
        <taxon>Agaricomycotina</taxon>
        <taxon>Agaricomycetes</taxon>
        <taxon>Polyporales</taxon>
        <taxon>Polyporaceae</taxon>
        <taxon>Trametes</taxon>
    </lineage>
</organism>
<dbReference type="EMBL" id="KZ084094">
    <property type="protein sequence ID" value="OSD05151.1"/>
    <property type="molecule type" value="Genomic_DNA"/>
</dbReference>
<dbReference type="Gene3D" id="1.10.630.10">
    <property type="entry name" value="Cytochrome P450"/>
    <property type="match status" value="1"/>
</dbReference>
<dbReference type="OrthoDB" id="6692864at2759"/>
<feature type="binding site" description="axial binding residue" evidence="8">
    <location>
        <position position="490"/>
    </location>
    <ligand>
        <name>heme</name>
        <dbReference type="ChEBI" id="CHEBI:30413"/>
    </ligand>
    <ligandPart>
        <name>Fe</name>
        <dbReference type="ChEBI" id="CHEBI:18248"/>
    </ligandPart>
</feature>
<dbReference type="Pfam" id="PF00067">
    <property type="entry name" value="p450"/>
    <property type="match status" value="1"/>
</dbReference>
<keyword evidence="9" id="KW-0472">Membrane</keyword>
<feature type="transmembrane region" description="Helical" evidence="9">
    <location>
        <begin position="37"/>
        <end position="61"/>
    </location>
</feature>
<keyword evidence="5" id="KW-0560">Oxidoreductase</keyword>
<dbReference type="InterPro" id="IPR050121">
    <property type="entry name" value="Cytochrome_P450_monoxygenase"/>
</dbReference>
<evidence type="ECO:0000256" key="7">
    <source>
        <dbReference type="ARBA" id="ARBA00023033"/>
    </source>
</evidence>
<dbReference type="GO" id="GO:0005506">
    <property type="term" value="F:iron ion binding"/>
    <property type="evidence" value="ECO:0007669"/>
    <property type="project" value="InterPro"/>
</dbReference>
<dbReference type="SUPFAM" id="SSF48264">
    <property type="entry name" value="Cytochrome P450"/>
    <property type="match status" value="1"/>
</dbReference>
<comment type="pathway">
    <text evidence="2">Secondary metabolite biosynthesis.</text>
</comment>
<keyword evidence="11" id="KW-1185">Reference proteome</keyword>
<evidence type="ECO:0000256" key="1">
    <source>
        <dbReference type="ARBA" id="ARBA00001971"/>
    </source>
</evidence>